<protein>
    <submittedName>
        <fullName evidence="1">Uncharacterized protein</fullName>
    </submittedName>
</protein>
<proteinExistence type="predicted"/>
<dbReference type="RefSeq" id="WP_183512424.1">
    <property type="nucleotide sequence ID" value="NZ_JACIDN010000011.1"/>
</dbReference>
<sequence>MAAPRTREEVMAHLARSRAAYQAAHGGDAPRPERVYRHALPAGERRHQVGGNGAPLSPAEALVRLGEAAYGERWKTELAADLGLSVRTIHRMADGETPVWPDVLARLRLAMERHVARVALAMVTLEASVADAKEDI</sequence>
<dbReference type="EMBL" id="JACIDN010000011">
    <property type="protein sequence ID" value="MBB3905316.1"/>
    <property type="molecule type" value="Genomic_DNA"/>
</dbReference>
<reference evidence="1 2" key="1">
    <citation type="submission" date="2020-08" db="EMBL/GenBank/DDBJ databases">
        <title>Genomic Encyclopedia of Type Strains, Phase IV (KMG-IV): sequencing the most valuable type-strain genomes for metagenomic binning, comparative biology and taxonomic classification.</title>
        <authorList>
            <person name="Goeker M."/>
        </authorList>
    </citation>
    <scope>NUCLEOTIDE SEQUENCE [LARGE SCALE GENOMIC DNA]</scope>
    <source>
        <strain evidence="1 2">DSM 24105</strain>
    </source>
</reference>
<comment type="caution">
    <text evidence="1">The sequence shown here is derived from an EMBL/GenBank/DDBJ whole genome shotgun (WGS) entry which is preliminary data.</text>
</comment>
<evidence type="ECO:0000313" key="1">
    <source>
        <dbReference type="EMBL" id="MBB3905316.1"/>
    </source>
</evidence>
<organism evidence="1 2">
    <name type="scientific">Methylobacterium brachythecii</name>
    <dbReference type="NCBI Taxonomy" id="1176177"/>
    <lineage>
        <taxon>Bacteria</taxon>
        <taxon>Pseudomonadati</taxon>
        <taxon>Pseudomonadota</taxon>
        <taxon>Alphaproteobacteria</taxon>
        <taxon>Hyphomicrobiales</taxon>
        <taxon>Methylobacteriaceae</taxon>
        <taxon>Methylobacterium</taxon>
    </lineage>
</organism>
<accession>A0A7W6F9M3</accession>
<dbReference type="AlphaFoldDB" id="A0A7W6F9M3"/>
<dbReference type="Proteomes" id="UP000517759">
    <property type="component" value="Unassembled WGS sequence"/>
</dbReference>
<name>A0A7W6F9M3_9HYPH</name>
<gene>
    <name evidence="1" type="ORF">GGR33_004849</name>
</gene>
<evidence type="ECO:0000313" key="2">
    <source>
        <dbReference type="Proteomes" id="UP000517759"/>
    </source>
</evidence>